<feature type="transmembrane region" description="Helical" evidence="6">
    <location>
        <begin position="30"/>
        <end position="54"/>
    </location>
</feature>
<dbReference type="GO" id="GO:0044341">
    <property type="term" value="P:sodium-dependent phosphate transport"/>
    <property type="evidence" value="ECO:0007669"/>
    <property type="project" value="InterPro"/>
</dbReference>
<dbReference type="Gene3D" id="1.20.58.220">
    <property type="entry name" value="Phosphate transport system protein phou homolog 2, domain 2"/>
    <property type="match status" value="1"/>
</dbReference>
<dbReference type="GO" id="GO:0005436">
    <property type="term" value="F:sodium:phosphate symporter activity"/>
    <property type="evidence" value="ECO:0007669"/>
    <property type="project" value="InterPro"/>
</dbReference>
<dbReference type="InterPro" id="IPR004633">
    <property type="entry name" value="NaPi_cotrn-rel/YqeW-like"/>
</dbReference>
<keyword evidence="5 6" id="KW-0472">Membrane</keyword>
<dbReference type="InterPro" id="IPR038078">
    <property type="entry name" value="PhoU-like_sf"/>
</dbReference>
<keyword evidence="4 6" id="KW-1133">Transmembrane helix</keyword>
<dbReference type="NCBIfam" id="TIGR00704">
    <property type="entry name" value="NaPi_cotrn_rel"/>
    <property type="match status" value="1"/>
</dbReference>
<evidence type="ECO:0000313" key="8">
    <source>
        <dbReference type="EMBL" id="OUM21440.1"/>
    </source>
</evidence>
<dbReference type="PANTHER" id="PTHR10010">
    <property type="entry name" value="SOLUTE CARRIER FAMILY 34 SODIUM PHOSPHATE , MEMBER 2-RELATED"/>
    <property type="match status" value="1"/>
</dbReference>
<keyword evidence="9" id="KW-1185">Reference proteome</keyword>
<feature type="transmembrane region" description="Helical" evidence="6">
    <location>
        <begin position="231"/>
        <end position="252"/>
    </location>
</feature>
<evidence type="ECO:0000256" key="2">
    <source>
        <dbReference type="ARBA" id="ARBA00022475"/>
    </source>
</evidence>
<feature type="transmembrane region" description="Helical" evidence="6">
    <location>
        <begin position="156"/>
        <end position="177"/>
    </location>
</feature>
<dbReference type="SUPFAM" id="SSF109755">
    <property type="entry name" value="PhoU-like"/>
    <property type="match status" value="1"/>
</dbReference>
<feature type="transmembrane region" description="Helical" evidence="6">
    <location>
        <begin position="66"/>
        <end position="84"/>
    </location>
</feature>
<feature type="transmembrane region" description="Helical" evidence="6">
    <location>
        <begin position="299"/>
        <end position="321"/>
    </location>
</feature>
<dbReference type="Pfam" id="PF02690">
    <property type="entry name" value="Na_Pi_cotrans"/>
    <property type="match status" value="2"/>
</dbReference>
<gene>
    <name evidence="8" type="ORF">CBW42_02380</name>
</gene>
<evidence type="ECO:0000313" key="9">
    <source>
        <dbReference type="Proteomes" id="UP000194903"/>
    </source>
</evidence>
<dbReference type="AlphaFoldDB" id="A0A252F711"/>
<feature type="transmembrane region" description="Helical" evidence="6">
    <location>
        <begin position="189"/>
        <end position="211"/>
    </location>
</feature>
<comment type="caution">
    <text evidence="8">The sequence shown here is derived from an EMBL/GenBank/DDBJ whole genome shotgun (WGS) entry which is preliminary data.</text>
</comment>
<dbReference type="PANTHER" id="PTHR10010:SF46">
    <property type="entry name" value="SODIUM-DEPENDENT PHOSPHATE TRANSPORT PROTEIN 2B"/>
    <property type="match status" value="1"/>
</dbReference>
<feature type="transmembrane region" description="Helical" evidence="6">
    <location>
        <begin position="264"/>
        <end position="287"/>
    </location>
</feature>
<proteinExistence type="predicted"/>
<evidence type="ECO:0000256" key="3">
    <source>
        <dbReference type="ARBA" id="ARBA00022692"/>
    </source>
</evidence>
<dbReference type="NCBIfam" id="NF037997">
    <property type="entry name" value="Na_Pi_symport"/>
    <property type="match status" value="1"/>
</dbReference>
<dbReference type="EMBL" id="NHOC01000002">
    <property type="protein sequence ID" value="OUM21440.1"/>
    <property type="molecule type" value="Genomic_DNA"/>
</dbReference>
<protein>
    <recommendedName>
        <fullName evidence="7">PhoU domain-containing protein</fullName>
    </recommendedName>
</protein>
<dbReference type="Pfam" id="PF01895">
    <property type="entry name" value="PhoU"/>
    <property type="match status" value="2"/>
</dbReference>
<feature type="domain" description="PhoU" evidence="7">
    <location>
        <begin position="494"/>
        <end position="556"/>
    </location>
</feature>
<dbReference type="InterPro" id="IPR026022">
    <property type="entry name" value="PhoU_dom"/>
</dbReference>
<keyword evidence="2" id="KW-1003">Cell membrane</keyword>
<evidence type="ECO:0000256" key="6">
    <source>
        <dbReference type="SAM" id="Phobius"/>
    </source>
</evidence>
<evidence type="ECO:0000256" key="1">
    <source>
        <dbReference type="ARBA" id="ARBA00004651"/>
    </source>
</evidence>
<feature type="transmembrane region" description="Helical" evidence="6">
    <location>
        <begin position="125"/>
        <end position="144"/>
    </location>
</feature>
<organism evidence="8 9">
    <name type="scientific">Butyricicoccus porcorum</name>
    <dbReference type="NCBI Taxonomy" id="1945634"/>
    <lineage>
        <taxon>Bacteria</taxon>
        <taxon>Bacillati</taxon>
        <taxon>Bacillota</taxon>
        <taxon>Clostridia</taxon>
        <taxon>Eubacteriales</taxon>
        <taxon>Butyricicoccaceae</taxon>
        <taxon>Butyricicoccus</taxon>
    </lineage>
</organism>
<dbReference type="Proteomes" id="UP000194903">
    <property type="component" value="Unassembled WGS sequence"/>
</dbReference>
<dbReference type="OrthoDB" id="9763003at2"/>
<sequence length="577" mass="63182">MTIFGLLPEKGMVWGEYCCYEENTMGFNNILSLCGGLGLFLFGMRYMGAGLELAAGPKLNSLLEKLTRNPVMGFLLGVLVTAVVQSSSATTIMCMGFLNAGIMDLVQAAGVILGANVGTTMTSILIALDVSGLAPACIFVGSIMQMFCKKDLQKNIGQIILGFGILFQGLHTMSGSMSSLKDIPEFQSFIASATNPIIGVLVGILLCAVIQSSSAAVGVLQALAMQGLMPIRFAAFLVCGINIGSSVTPFLSSIGAKNNTKRAAVIYCAYNVIGGILFVPLTMLTPFVNVYSLVTDNPVVQISMFHITFKLVTALVLLPFVKQLVNLSYFFVPKKVHESAYRFTYIDPKQIVAPSVTTRQLYKELERMAGLVRQNFILAAEGMLDNDTSHADEIRERENVINFLNHGITDYLVEFSGHNLPAHVPQIVANMFHLVGDLERIGDHAINLLEKTEQCVQNNLIYSDEARKELKKIYEVDLLLYDRAFSGFLCHNLSEQDALELHHLEDEIDTLTQQSENNHIARLRAKQCSTQPGIIFAEALHDYERVGDHSNNIVRIARKNAQISGGLRPPVLSTDVM</sequence>
<dbReference type="GO" id="GO:0005886">
    <property type="term" value="C:plasma membrane"/>
    <property type="evidence" value="ECO:0007669"/>
    <property type="project" value="UniProtKB-SubCell"/>
</dbReference>
<evidence type="ECO:0000256" key="4">
    <source>
        <dbReference type="ARBA" id="ARBA00022989"/>
    </source>
</evidence>
<feature type="transmembrane region" description="Helical" evidence="6">
    <location>
        <begin position="90"/>
        <end position="113"/>
    </location>
</feature>
<reference evidence="8 9" key="1">
    <citation type="submission" date="2017-05" db="EMBL/GenBank/DDBJ databases">
        <title>Butyricicoccus porcorum sp. nov. a butyrate-producing bacterium from the swine intestinal tract.</title>
        <authorList>
            <person name="Trachsel J."/>
            <person name="Humphrey S."/>
            <person name="Allen H.K."/>
        </authorList>
    </citation>
    <scope>NUCLEOTIDE SEQUENCE [LARGE SCALE GENOMIC DNA]</scope>
    <source>
        <strain evidence="8">BB10</strain>
    </source>
</reference>
<evidence type="ECO:0000256" key="5">
    <source>
        <dbReference type="ARBA" id="ARBA00023136"/>
    </source>
</evidence>
<dbReference type="InterPro" id="IPR003841">
    <property type="entry name" value="Na/Pi_transpt"/>
</dbReference>
<keyword evidence="3 6" id="KW-0812">Transmembrane</keyword>
<comment type="subcellular location">
    <subcellularLocation>
        <location evidence="1">Cell membrane</location>
        <topology evidence="1">Multi-pass membrane protein</topology>
    </subcellularLocation>
</comment>
<name>A0A252F711_9FIRM</name>
<feature type="domain" description="PhoU" evidence="7">
    <location>
        <begin position="365"/>
        <end position="451"/>
    </location>
</feature>
<accession>A0A252F711</accession>
<evidence type="ECO:0000259" key="7">
    <source>
        <dbReference type="Pfam" id="PF01895"/>
    </source>
</evidence>